<dbReference type="RefSeq" id="WP_140597370.1">
    <property type="nucleotide sequence ID" value="NZ_VFWZ01000009.1"/>
</dbReference>
<dbReference type="InterPro" id="IPR006584">
    <property type="entry name" value="Cellulose-bd_IV"/>
</dbReference>
<protein>
    <submittedName>
        <fullName evidence="3">Carbohydrate-binding protein</fullName>
    </submittedName>
</protein>
<dbReference type="InterPro" id="IPR011050">
    <property type="entry name" value="Pectin_lyase_fold/virulence"/>
</dbReference>
<keyword evidence="4" id="KW-1185">Reference proteome</keyword>
<evidence type="ECO:0000313" key="3">
    <source>
        <dbReference type="EMBL" id="TPN82438.1"/>
    </source>
</evidence>
<accession>A0A504J356</accession>
<comment type="caution">
    <text evidence="3">The sequence shown here is derived from an EMBL/GenBank/DDBJ whole genome shotgun (WGS) entry which is preliminary data.</text>
</comment>
<sequence>MKKNLFTITVIVLFYSTLSFGQIVTQCKGTVNPSNKLWEDYNQDINNPSKLPDIIPIDVNYSGLVKKEINPNYDELKNAVLDLAANKGGVISFKNVGSGKTIFFDEAIEITNDLQKPCITILIEGNNQITFDGGNKSSMFVLRKSVKVIIQNTTFQRGRLKRNIIQDPSKFRVGGGAIEATFGAALRVYGCTFINNNVDEWDDTPGGGYDGVGENQNGAAIRLNFHTTGEIFKSTFENNKAVTGGAVGATSINKLTIMDSFFDKNVSTAYNTKNSTKRRIAEGAGALRVDRTAKPLEIYRTRFSENAANKKASVMEVFIRPLRDKNGNETGPYPNLSQFALIIDGCTFEKNKYYNFKGANDPERGDFFAGCMVFHGGRKDNNFKGAKMKITNSSFIENEVAESNIRALMDFELSNSIFANTNFIRLKDNNNNYRNTGKAALMLRGEVDKGLITNCTFYNNETHPDDPDFAIASDLFFWKGTENNFTLNNSIFYRKNKKTTIKQVSQPIKGSGNNQFIPAVDMATFSSVSTSSVNLTDPNITPNNIVDMCLGQNSLPKNIGGLDDCGASGGNSGSSPAFTIPGTIQVESFITKSGSVRIENTPGTSNKNLGYIKDKDFTEYEVNIASTGDYRIDAYVSSNGVIGKLQLLIDNKNAGVLETPVNNAWHKYEKVSKTRPFTAGKHRLKLLFKGTASGFLYNIDRIVFTKVANAKQQSIDTSENNQITAYPNPTKGFIQIQGDQNISIQNVDIYTLDGILIDNLKVNSNGYDISNLSKGMYILKYTFKNKTTQKETQQISRIIKQ</sequence>
<name>A0A504J356_9FLAO</name>
<dbReference type="AlphaFoldDB" id="A0A504J356"/>
<dbReference type="SUPFAM" id="SSF49785">
    <property type="entry name" value="Galactose-binding domain-like"/>
    <property type="match status" value="1"/>
</dbReference>
<organism evidence="3 4">
    <name type="scientific">Aquimarina algicola</name>
    <dbReference type="NCBI Taxonomy" id="2589995"/>
    <lineage>
        <taxon>Bacteria</taxon>
        <taxon>Pseudomonadati</taxon>
        <taxon>Bacteroidota</taxon>
        <taxon>Flavobacteriia</taxon>
        <taxon>Flavobacteriales</taxon>
        <taxon>Flavobacteriaceae</taxon>
        <taxon>Aquimarina</taxon>
    </lineage>
</organism>
<evidence type="ECO:0000313" key="4">
    <source>
        <dbReference type="Proteomes" id="UP000315540"/>
    </source>
</evidence>
<dbReference type="Pfam" id="PF03422">
    <property type="entry name" value="CBM_6"/>
    <property type="match status" value="1"/>
</dbReference>
<gene>
    <name evidence="3" type="ORF">FHK87_23755</name>
</gene>
<dbReference type="CDD" id="cd04080">
    <property type="entry name" value="CBM6_cellulase-like"/>
    <property type="match status" value="1"/>
</dbReference>
<dbReference type="OrthoDB" id="8781670at2"/>
<dbReference type="GO" id="GO:0030246">
    <property type="term" value="F:carbohydrate binding"/>
    <property type="evidence" value="ECO:0007669"/>
    <property type="project" value="InterPro"/>
</dbReference>
<dbReference type="Gene3D" id="2.60.120.260">
    <property type="entry name" value="Galactose-binding domain-like"/>
    <property type="match status" value="1"/>
</dbReference>
<dbReference type="InterPro" id="IPR008979">
    <property type="entry name" value="Galactose-bd-like_sf"/>
</dbReference>
<feature type="domain" description="CBM6" evidence="2">
    <location>
        <begin position="582"/>
        <end position="705"/>
    </location>
</feature>
<dbReference type="InterPro" id="IPR026444">
    <property type="entry name" value="Secre_tail"/>
</dbReference>
<proteinExistence type="predicted"/>
<dbReference type="PROSITE" id="PS51175">
    <property type="entry name" value="CBM6"/>
    <property type="match status" value="1"/>
</dbReference>
<dbReference type="Proteomes" id="UP000315540">
    <property type="component" value="Unassembled WGS sequence"/>
</dbReference>
<dbReference type="SUPFAM" id="SSF51126">
    <property type="entry name" value="Pectin lyase-like"/>
    <property type="match status" value="1"/>
</dbReference>
<dbReference type="SMART" id="SM00606">
    <property type="entry name" value="CBD_IV"/>
    <property type="match status" value="1"/>
</dbReference>
<evidence type="ECO:0000256" key="1">
    <source>
        <dbReference type="ARBA" id="ARBA00022729"/>
    </source>
</evidence>
<dbReference type="Pfam" id="PF18962">
    <property type="entry name" value="Por_Secre_tail"/>
    <property type="match status" value="1"/>
</dbReference>
<reference evidence="3 4" key="1">
    <citation type="submission" date="2019-06" db="EMBL/GenBank/DDBJ databases">
        <authorList>
            <person name="Meng X."/>
        </authorList>
    </citation>
    <scope>NUCLEOTIDE SEQUENCE [LARGE SCALE GENOMIC DNA]</scope>
    <source>
        <strain evidence="3 4">M625</strain>
    </source>
</reference>
<evidence type="ECO:0000259" key="2">
    <source>
        <dbReference type="PROSITE" id="PS51175"/>
    </source>
</evidence>
<dbReference type="InterPro" id="IPR005084">
    <property type="entry name" value="CBM6"/>
</dbReference>
<dbReference type="NCBIfam" id="TIGR04183">
    <property type="entry name" value="Por_Secre_tail"/>
    <property type="match status" value="1"/>
</dbReference>
<dbReference type="EMBL" id="VFWZ01000009">
    <property type="protein sequence ID" value="TPN82438.1"/>
    <property type="molecule type" value="Genomic_DNA"/>
</dbReference>
<keyword evidence="1" id="KW-0732">Signal</keyword>